<sequence>METWAQRCDRHIFFTNSPMPSHIPHIAFSELGTRDHSWEKIRAVFKYAYENMYEKYDWYLRADDDAYIIMENLEKFVDYNPKKPYLFGFRWNFYVKNGFADGGAYVISRETLRMFYNEMKDNATLCPEIHRAEEDQELAKCLSKIGIYPGESIDEDGKLLFHHFHPLELMNPFLLQFIMKYSYDDFENVISRPLQPRNYQHAPPVTIRDANVPLPPLQC</sequence>
<comment type="pathway">
    <text evidence="2">Protein modification; protein glycosylation.</text>
</comment>
<dbReference type="OrthoDB" id="414175at2759"/>
<dbReference type="PANTHER" id="PTHR23033">
    <property type="entry name" value="BETA1,3-GALACTOSYLTRANSFERASE"/>
    <property type="match status" value="1"/>
</dbReference>
<organism evidence="13 14">
    <name type="scientific">Steinernema carpocapsae</name>
    <name type="common">Entomopathogenic nematode</name>
    <dbReference type="NCBI Taxonomy" id="34508"/>
    <lineage>
        <taxon>Eukaryota</taxon>
        <taxon>Metazoa</taxon>
        <taxon>Ecdysozoa</taxon>
        <taxon>Nematoda</taxon>
        <taxon>Chromadorea</taxon>
        <taxon>Rhabditida</taxon>
        <taxon>Tylenchina</taxon>
        <taxon>Panagrolaimomorpha</taxon>
        <taxon>Strongyloidoidea</taxon>
        <taxon>Steinernematidae</taxon>
        <taxon>Steinernema</taxon>
    </lineage>
</organism>
<reference evidence="13 14" key="1">
    <citation type="journal article" date="2015" name="Genome Biol.">
        <title>Comparative genomics of Steinernema reveals deeply conserved gene regulatory networks.</title>
        <authorList>
            <person name="Dillman A.R."/>
            <person name="Macchietto M."/>
            <person name="Porter C.F."/>
            <person name="Rogers A."/>
            <person name="Williams B."/>
            <person name="Antoshechkin I."/>
            <person name="Lee M.M."/>
            <person name="Goodwin Z."/>
            <person name="Lu X."/>
            <person name="Lewis E.E."/>
            <person name="Goodrich-Blair H."/>
            <person name="Stock S.P."/>
            <person name="Adams B.J."/>
            <person name="Sternberg P.W."/>
            <person name="Mortazavi A."/>
        </authorList>
    </citation>
    <scope>NUCLEOTIDE SEQUENCE [LARGE SCALE GENOMIC DNA]</scope>
    <source>
        <strain evidence="13 14">ALL</strain>
    </source>
</reference>
<evidence type="ECO:0000256" key="11">
    <source>
        <dbReference type="ARBA" id="ARBA00023136"/>
    </source>
</evidence>
<comment type="subcellular location">
    <subcellularLocation>
        <location evidence="1">Membrane</location>
        <topology evidence="1">Single-pass type II membrane protein</topology>
    </subcellularLocation>
</comment>
<keyword evidence="10" id="KW-1133">Transmembrane helix</keyword>
<dbReference type="InterPro" id="IPR003378">
    <property type="entry name" value="Fringe-like_glycosylTrfase"/>
</dbReference>
<evidence type="ECO:0000313" key="13">
    <source>
        <dbReference type="EMBL" id="TMS32303.1"/>
    </source>
</evidence>
<dbReference type="AlphaFoldDB" id="A0A4V6I714"/>
<evidence type="ECO:0000256" key="5">
    <source>
        <dbReference type="ARBA" id="ARBA00022676"/>
    </source>
</evidence>
<dbReference type="STRING" id="34508.A0A4V6I714"/>
<keyword evidence="9" id="KW-0735">Signal-anchor</keyword>
<accession>A0A4V6I714</accession>
<dbReference type="GO" id="GO:0016263">
    <property type="term" value="F:glycoprotein-N-acetylgalactosamine 3-beta-galactosyltransferase activity"/>
    <property type="evidence" value="ECO:0007669"/>
    <property type="project" value="UniProtKB-EC"/>
</dbReference>
<evidence type="ECO:0000313" key="14">
    <source>
        <dbReference type="Proteomes" id="UP000298663"/>
    </source>
</evidence>
<keyword evidence="6" id="KW-0808">Transferase</keyword>
<comment type="caution">
    <text evidence="13">The sequence shown here is derived from an EMBL/GenBank/DDBJ whole genome shotgun (WGS) entry which is preliminary data.</text>
</comment>
<dbReference type="GO" id="GO:0000166">
    <property type="term" value="F:nucleotide binding"/>
    <property type="evidence" value="ECO:0007669"/>
    <property type="project" value="UniProtKB-KW"/>
</dbReference>
<comment type="similarity">
    <text evidence="3">Belongs to the glycosyltransferase 31 family. Beta3-Gal-T subfamily.</text>
</comment>
<evidence type="ECO:0000256" key="6">
    <source>
        <dbReference type="ARBA" id="ARBA00022679"/>
    </source>
</evidence>
<keyword evidence="7" id="KW-0812">Transmembrane</keyword>
<dbReference type="EMBL" id="CM016762">
    <property type="protein sequence ID" value="TMS32303.1"/>
    <property type="molecule type" value="Genomic_DNA"/>
</dbReference>
<keyword evidence="14" id="KW-1185">Reference proteome</keyword>
<dbReference type="EMBL" id="AZBU02000001">
    <property type="protein sequence ID" value="TMS32303.1"/>
    <property type="molecule type" value="Genomic_DNA"/>
</dbReference>
<keyword evidence="5" id="KW-0328">Glycosyltransferase</keyword>
<evidence type="ECO:0000256" key="8">
    <source>
        <dbReference type="ARBA" id="ARBA00022741"/>
    </source>
</evidence>
<evidence type="ECO:0000256" key="10">
    <source>
        <dbReference type="ARBA" id="ARBA00022989"/>
    </source>
</evidence>
<dbReference type="Gene3D" id="3.90.550.50">
    <property type="match status" value="1"/>
</dbReference>
<feature type="domain" description="Fringe-like glycosyltransferase" evidence="12">
    <location>
        <begin position="1"/>
        <end position="189"/>
    </location>
</feature>
<dbReference type="InterPro" id="IPR026050">
    <property type="entry name" value="C1GALT1/C1GALT1_chp1"/>
</dbReference>
<dbReference type="EC" id="2.4.1.122" evidence="4"/>
<evidence type="ECO:0000256" key="2">
    <source>
        <dbReference type="ARBA" id="ARBA00004922"/>
    </source>
</evidence>
<evidence type="ECO:0000256" key="3">
    <source>
        <dbReference type="ARBA" id="ARBA00006462"/>
    </source>
</evidence>
<evidence type="ECO:0000256" key="9">
    <source>
        <dbReference type="ARBA" id="ARBA00022968"/>
    </source>
</evidence>
<evidence type="ECO:0000256" key="7">
    <source>
        <dbReference type="ARBA" id="ARBA00022692"/>
    </source>
</evidence>
<keyword evidence="11" id="KW-0472">Membrane</keyword>
<dbReference type="Proteomes" id="UP000298663">
    <property type="component" value="Chromosome X"/>
</dbReference>
<name>A0A4V6I714_STECR</name>
<reference evidence="13 14" key="2">
    <citation type="journal article" date="2019" name="G3 (Bethesda)">
        <title>Hybrid Assembly of the Genome of the Entomopathogenic Nematode Steinernema carpocapsae Identifies the X-Chromosome.</title>
        <authorList>
            <person name="Serra L."/>
            <person name="Macchietto M."/>
            <person name="Macias-Munoz A."/>
            <person name="McGill C.J."/>
            <person name="Rodriguez I.M."/>
            <person name="Rodriguez B."/>
            <person name="Murad R."/>
            <person name="Mortazavi A."/>
        </authorList>
    </citation>
    <scope>NUCLEOTIDE SEQUENCE [LARGE SCALE GENOMIC DNA]</scope>
    <source>
        <strain evidence="13 14">ALL</strain>
    </source>
</reference>
<gene>
    <name evidence="13" type="ORF">L596_000164</name>
</gene>
<dbReference type="GO" id="GO:0016020">
    <property type="term" value="C:membrane"/>
    <property type="evidence" value="ECO:0007669"/>
    <property type="project" value="UniProtKB-SubCell"/>
</dbReference>
<evidence type="ECO:0000259" key="12">
    <source>
        <dbReference type="Pfam" id="PF02434"/>
    </source>
</evidence>
<evidence type="ECO:0000256" key="4">
    <source>
        <dbReference type="ARBA" id="ARBA00012557"/>
    </source>
</evidence>
<protein>
    <recommendedName>
        <fullName evidence="4">N-acetylgalactosaminide beta-1,3-galactosyltransferase</fullName>
        <ecNumber evidence="4">2.4.1.122</ecNumber>
    </recommendedName>
</protein>
<keyword evidence="8" id="KW-0547">Nucleotide-binding</keyword>
<proteinExistence type="inferred from homology"/>
<dbReference type="Pfam" id="PF02434">
    <property type="entry name" value="Fringe"/>
    <property type="match status" value="1"/>
</dbReference>
<evidence type="ECO:0000256" key="1">
    <source>
        <dbReference type="ARBA" id="ARBA00004606"/>
    </source>
</evidence>
<dbReference type="PANTHER" id="PTHR23033:SF12">
    <property type="entry name" value="GLYCOPROTEIN-N-ACETYLGALACTOSAMINE 3-BETA-GALACTOSYLTRANSFERASE 1-RELATED"/>
    <property type="match status" value="1"/>
</dbReference>